<feature type="signal peptide" evidence="1">
    <location>
        <begin position="1"/>
        <end position="15"/>
    </location>
</feature>
<feature type="chain" id="PRO_5037942818" evidence="1">
    <location>
        <begin position="16"/>
        <end position="207"/>
    </location>
</feature>
<dbReference type="AlphaFoldDB" id="A0A914YDK3"/>
<proteinExistence type="predicted"/>
<dbReference type="Proteomes" id="UP000887577">
    <property type="component" value="Unplaced"/>
</dbReference>
<reference evidence="3" key="1">
    <citation type="submission" date="2022-11" db="UniProtKB">
        <authorList>
            <consortium name="WormBaseParasite"/>
        </authorList>
    </citation>
    <scope>IDENTIFICATION</scope>
</reference>
<sequence>MFIMGILILGGSVGAKVSLRDSDFDYSTPNPLGRMADRRQSMYNAFTGDYDIKSCWGSKNAQANIPMLHVTGIDRRSRYSCSIDFSSTTHIGPLALELSGLPLKERIIIIAAKLFFKKLHLIYRNRLTSSSFAVAYLCFRKDVNTLERSFGKFMAYYAGFDFHRYRMTSNGPKLKPLPGATYEAYDIHALNAANPVPGIINLIVAMF</sequence>
<dbReference type="WBParaSite" id="PSU_v2.g18301.t1">
    <property type="protein sequence ID" value="PSU_v2.g18301.t1"/>
    <property type="gene ID" value="PSU_v2.g18301"/>
</dbReference>
<evidence type="ECO:0000256" key="1">
    <source>
        <dbReference type="SAM" id="SignalP"/>
    </source>
</evidence>
<name>A0A914YDK3_9BILA</name>
<organism evidence="2 3">
    <name type="scientific">Panagrolaimus superbus</name>
    <dbReference type="NCBI Taxonomy" id="310955"/>
    <lineage>
        <taxon>Eukaryota</taxon>
        <taxon>Metazoa</taxon>
        <taxon>Ecdysozoa</taxon>
        <taxon>Nematoda</taxon>
        <taxon>Chromadorea</taxon>
        <taxon>Rhabditida</taxon>
        <taxon>Tylenchina</taxon>
        <taxon>Panagrolaimomorpha</taxon>
        <taxon>Panagrolaimoidea</taxon>
        <taxon>Panagrolaimidae</taxon>
        <taxon>Panagrolaimus</taxon>
    </lineage>
</organism>
<evidence type="ECO:0000313" key="2">
    <source>
        <dbReference type="Proteomes" id="UP000887577"/>
    </source>
</evidence>
<accession>A0A914YDK3</accession>
<keyword evidence="1" id="KW-0732">Signal</keyword>
<protein>
    <submittedName>
        <fullName evidence="3">Uncharacterized protein</fullName>
    </submittedName>
</protein>
<keyword evidence="2" id="KW-1185">Reference proteome</keyword>
<evidence type="ECO:0000313" key="3">
    <source>
        <dbReference type="WBParaSite" id="PSU_v2.g18301.t1"/>
    </source>
</evidence>